<gene>
    <name evidence="1" type="ORF">DPMN_046791</name>
</gene>
<proteinExistence type="predicted"/>
<accession>A0A9D4I2J2</accession>
<organism evidence="1 2">
    <name type="scientific">Dreissena polymorpha</name>
    <name type="common">Zebra mussel</name>
    <name type="synonym">Mytilus polymorpha</name>
    <dbReference type="NCBI Taxonomy" id="45954"/>
    <lineage>
        <taxon>Eukaryota</taxon>
        <taxon>Metazoa</taxon>
        <taxon>Spiralia</taxon>
        <taxon>Lophotrochozoa</taxon>
        <taxon>Mollusca</taxon>
        <taxon>Bivalvia</taxon>
        <taxon>Autobranchia</taxon>
        <taxon>Heteroconchia</taxon>
        <taxon>Euheterodonta</taxon>
        <taxon>Imparidentia</taxon>
        <taxon>Neoheterodontei</taxon>
        <taxon>Myida</taxon>
        <taxon>Dreissenoidea</taxon>
        <taxon>Dreissenidae</taxon>
        <taxon>Dreissena</taxon>
    </lineage>
</organism>
<protein>
    <submittedName>
        <fullName evidence="1">Uncharacterized protein</fullName>
    </submittedName>
</protein>
<name>A0A9D4I2J2_DREPO</name>
<comment type="caution">
    <text evidence="1">The sequence shown here is derived from an EMBL/GenBank/DDBJ whole genome shotgun (WGS) entry which is preliminary data.</text>
</comment>
<sequence>MYEMRSSLRRRLCLKACILCYLSSKRRGLSAVQWEYEVLIERQPLLVWEADGAACPFLSFAIAAVTMVILIRTPEVLVPFLDTVDPEHLKYYTERL</sequence>
<dbReference type="Proteomes" id="UP000828390">
    <property type="component" value="Unassembled WGS sequence"/>
</dbReference>
<dbReference type="AlphaFoldDB" id="A0A9D4I2J2"/>
<reference evidence="1" key="1">
    <citation type="journal article" date="2019" name="bioRxiv">
        <title>The Genome of the Zebra Mussel, Dreissena polymorpha: A Resource for Invasive Species Research.</title>
        <authorList>
            <person name="McCartney M.A."/>
            <person name="Auch B."/>
            <person name="Kono T."/>
            <person name="Mallez S."/>
            <person name="Zhang Y."/>
            <person name="Obille A."/>
            <person name="Becker A."/>
            <person name="Abrahante J.E."/>
            <person name="Garbe J."/>
            <person name="Badalamenti J.P."/>
            <person name="Herman A."/>
            <person name="Mangelson H."/>
            <person name="Liachko I."/>
            <person name="Sullivan S."/>
            <person name="Sone E.D."/>
            <person name="Koren S."/>
            <person name="Silverstein K.A.T."/>
            <person name="Beckman K.B."/>
            <person name="Gohl D.M."/>
        </authorList>
    </citation>
    <scope>NUCLEOTIDE SEQUENCE</scope>
    <source>
        <strain evidence="1">Duluth1</strain>
        <tissue evidence="1">Whole animal</tissue>
    </source>
</reference>
<evidence type="ECO:0000313" key="2">
    <source>
        <dbReference type="Proteomes" id="UP000828390"/>
    </source>
</evidence>
<keyword evidence="2" id="KW-1185">Reference proteome</keyword>
<dbReference type="EMBL" id="JAIWYP010000011">
    <property type="protein sequence ID" value="KAH3740096.1"/>
    <property type="molecule type" value="Genomic_DNA"/>
</dbReference>
<reference evidence="1" key="2">
    <citation type="submission" date="2020-11" db="EMBL/GenBank/DDBJ databases">
        <authorList>
            <person name="McCartney M.A."/>
            <person name="Auch B."/>
            <person name="Kono T."/>
            <person name="Mallez S."/>
            <person name="Becker A."/>
            <person name="Gohl D.M."/>
            <person name="Silverstein K.A.T."/>
            <person name="Koren S."/>
            <person name="Bechman K.B."/>
            <person name="Herman A."/>
            <person name="Abrahante J.E."/>
            <person name="Garbe J."/>
        </authorList>
    </citation>
    <scope>NUCLEOTIDE SEQUENCE</scope>
    <source>
        <strain evidence="1">Duluth1</strain>
        <tissue evidence="1">Whole animal</tissue>
    </source>
</reference>
<evidence type="ECO:0000313" key="1">
    <source>
        <dbReference type="EMBL" id="KAH3740096.1"/>
    </source>
</evidence>